<dbReference type="PRINTS" id="PR01502">
    <property type="entry name" value="UXTPROTEIN"/>
</dbReference>
<dbReference type="EMBL" id="JADGIZ020000016">
    <property type="protein sequence ID" value="KAL2916477.1"/>
    <property type="molecule type" value="Genomic_DNA"/>
</dbReference>
<dbReference type="SUPFAM" id="SSF46579">
    <property type="entry name" value="Prefoldin"/>
    <property type="match status" value="1"/>
</dbReference>
<organism evidence="2 3">
    <name type="scientific">Polyrhizophydium stewartii</name>
    <dbReference type="NCBI Taxonomy" id="2732419"/>
    <lineage>
        <taxon>Eukaryota</taxon>
        <taxon>Fungi</taxon>
        <taxon>Fungi incertae sedis</taxon>
        <taxon>Chytridiomycota</taxon>
        <taxon>Chytridiomycota incertae sedis</taxon>
        <taxon>Chytridiomycetes</taxon>
        <taxon>Rhizophydiales</taxon>
        <taxon>Rhizophydiales incertae sedis</taxon>
        <taxon>Polyrhizophydium</taxon>
    </lineage>
</organism>
<dbReference type="CDD" id="cd23158">
    <property type="entry name" value="Prefoldin_UXT"/>
    <property type="match status" value="1"/>
</dbReference>
<keyword evidence="3" id="KW-1185">Reference proteome</keyword>
<dbReference type="InterPro" id="IPR003994">
    <property type="entry name" value="UXT"/>
</dbReference>
<evidence type="ECO:0000256" key="1">
    <source>
        <dbReference type="ARBA" id="ARBA00007666"/>
    </source>
</evidence>
<dbReference type="PANTHER" id="PTHR13345:SF9">
    <property type="entry name" value="PROTEIN UXT"/>
    <property type="match status" value="1"/>
</dbReference>
<dbReference type="Gene3D" id="1.10.287.370">
    <property type="match status" value="1"/>
</dbReference>
<comment type="caution">
    <text evidence="2">The sequence shown here is derived from an EMBL/GenBank/DDBJ whole genome shotgun (WGS) entry which is preliminary data.</text>
</comment>
<gene>
    <name evidence="2" type="ORF">HK105_203910</name>
</gene>
<name>A0ABR4NAC3_9FUNG</name>
<accession>A0ABR4NAC3</accession>
<dbReference type="Pfam" id="PF02996">
    <property type="entry name" value="Prefoldin"/>
    <property type="match status" value="1"/>
</dbReference>
<evidence type="ECO:0000313" key="2">
    <source>
        <dbReference type="EMBL" id="KAL2916477.1"/>
    </source>
</evidence>
<dbReference type="InterPro" id="IPR009053">
    <property type="entry name" value="Prefoldin"/>
</dbReference>
<evidence type="ECO:0008006" key="4">
    <source>
        <dbReference type="Google" id="ProtNLM"/>
    </source>
</evidence>
<comment type="similarity">
    <text evidence="1">Belongs to the UXT family.</text>
</comment>
<protein>
    <recommendedName>
        <fullName evidence="4">Prefoldin alpha subunit</fullName>
    </recommendedName>
</protein>
<evidence type="ECO:0000313" key="3">
    <source>
        <dbReference type="Proteomes" id="UP001527925"/>
    </source>
</evidence>
<dbReference type="Proteomes" id="UP001527925">
    <property type="component" value="Unassembled WGS sequence"/>
</dbReference>
<proteinExistence type="inferred from homology"/>
<dbReference type="NCBIfam" id="TIGR00293">
    <property type="entry name" value="prefoldin subunit alpha"/>
    <property type="match status" value="1"/>
</dbReference>
<sequence length="156" mass="18416">MSQGPLFADPQVRRYESFVNDRLRKDLEKVLQKRDELYERVGQLLQLRNQIEVIKSQKEPELKTMMNVGCDFFMKARIPDKSKIILQVGLDVYVEMGLDEAIDFLERKEKRLQAQTEMWTDKASEIRAHIKLVLKAIEDLLMLGQMEQQSQQTRVF</sequence>
<dbReference type="PANTHER" id="PTHR13345">
    <property type="entry name" value="MEDIATOR OF RNA POLYMERASE II TRANSCRIPTION SUBUNIT 10"/>
    <property type="match status" value="1"/>
</dbReference>
<reference evidence="2 3" key="1">
    <citation type="submission" date="2023-09" db="EMBL/GenBank/DDBJ databases">
        <title>Pangenome analysis of Batrachochytrium dendrobatidis and related Chytrids.</title>
        <authorList>
            <person name="Yacoub M.N."/>
            <person name="Stajich J.E."/>
            <person name="James T.Y."/>
        </authorList>
    </citation>
    <scope>NUCLEOTIDE SEQUENCE [LARGE SCALE GENOMIC DNA]</scope>
    <source>
        <strain evidence="2 3">JEL0888</strain>
    </source>
</reference>
<dbReference type="InterPro" id="IPR004127">
    <property type="entry name" value="Prefoldin_subunit_alpha"/>
</dbReference>